<proteinExistence type="predicted"/>
<accession>A0A166AET0</accession>
<dbReference type="Gramene" id="KZN01139">
    <property type="protein sequence ID" value="KZN01139"/>
    <property type="gene ID" value="DCAR_009893"/>
</dbReference>
<sequence length="82" mass="9255">MHWEEDRISEAFLIAKGANFTKLPLKLVIGGLVNWVGLRMANFDIQEAIAMAMEMDVDKRGGSLDWMMGILACLWKIGNEDK</sequence>
<reference evidence="1" key="1">
    <citation type="journal article" date="2016" name="Nat. Genet.">
        <title>A high-quality carrot genome assembly provides new insights into carotenoid accumulation and asterid genome evolution.</title>
        <authorList>
            <person name="Iorizzo M."/>
            <person name="Ellison S."/>
            <person name="Senalik D."/>
            <person name="Zeng P."/>
            <person name="Satapoomin P."/>
            <person name="Huang J."/>
            <person name="Bowman M."/>
            <person name="Iovene M."/>
            <person name="Sanseverino W."/>
            <person name="Cavagnaro P."/>
            <person name="Yildiz M."/>
            <person name="Macko-Podgorni A."/>
            <person name="Moranska E."/>
            <person name="Grzebelus E."/>
            <person name="Grzebelus D."/>
            <person name="Ashrafi H."/>
            <person name="Zheng Z."/>
            <person name="Cheng S."/>
            <person name="Spooner D."/>
            <person name="Van Deynze A."/>
            <person name="Simon P."/>
        </authorList>
    </citation>
    <scope>NUCLEOTIDE SEQUENCE [LARGE SCALE GENOMIC DNA]</scope>
    <source>
        <tissue evidence="1">Leaf</tissue>
    </source>
</reference>
<gene>
    <name evidence="1" type="ORF">DCAR_009893</name>
</gene>
<dbReference type="AlphaFoldDB" id="A0A166AET0"/>
<dbReference type="EMBL" id="LNRQ01000003">
    <property type="protein sequence ID" value="KZN01139.1"/>
    <property type="molecule type" value="Genomic_DNA"/>
</dbReference>
<name>A0A166AET0_DAUCS</name>
<protein>
    <submittedName>
        <fullName evidence="1">Uncharacterized protein</fullName>
    </submittedName>
</protein>
<comment type="caution">
    <text evidence="1">The sequence shown here is derived from an EMBL/GenBank/DDBJ whole genome shotgun (WGS) entry which is preliminary data.</text>
</comment>
<organism evidence="1">
    <name type="scientific">Daucus carota subsp. sativus</name>
    <name type="common">Carrot</name>
    <dbReference type="NCBI Taxonomy" id="79200"/>
    <lineage>
        <taxon>Eukaryota</taxon>
        <taxon>Viridiplantae</taxon>
        <taxon>Streptophyta</taxon>
        <taxon>Embryophyta</taxon>
        <taxon>Tracheophyta</taxon>
        <taxon>Spermatophyta</taxon>
        <taxon>Magnoliopsida</taxon>
        <taxon>eudicotyledons</taxon>
        <taxon>Gunneridae</taxon>
        <taxon>Pentapetalae</taxon>
        <taxon>asterids</taxon>
        <taxon>campanulids</taxon>
        <taxon>Apiales</taxon>
        <taxon>Apiaceae</taxon>
        <taxon>Apioideae</taxon>
        <taxon>Scandiceae</taxon>
        <taxon>Daucinae</taxon>
        <taxon>Daucus</taxon>
        <taxon>Daucus sect. Daucus</taxon>
    </lineage>
</organism>
<evidence type="ECO:0000313" key="1">
    <source>
        <dbReference type="EMBL" id="KZN01139.1"/>
    </source>
</evidence>